<dbReference type="AlphaFoldDB" id="A0A368JW48"/>
<gene>
    <name evidence="4" type="ORF">DUE52_02695</name>
</gene>
<feature type="domain" description="3-hydroxyacyl-CoA dehydrogenase NAD binding" evidence="3">
    <location>
        <begin position="68"/>
        <end position="177"/>
    </location>
</feature>
<evidence type="ECO:0000256" key="1">
    <source>
        <dbReference type="ARBA" id="ARBA00023002"/>
    </source>
</evidence>
<comment type="caution">
    <text evidence="4">The sequence shown here is derived from an EMBL/GenBank/DDBJ whole genome shotgun (WGS) entry which is preliminary data.</text>
</comment>
<dbReference type="RefSeq" id="WP_114404406.1">
    <property type="nucleotide sequence ID" value="NZ_QOWE01000002.1"/>
</dbReference>
<dbReference type="GO" id="GO:0016616">
    <property type="term" value="F:oxidoreductase activity, acting on the CH-OH group of donors, NAD or NADP as acceptor"/>
    <property type="evidence" value="ECO:0007669"/>
    <property type="project" value="InterPro"/>
</dbReference>
<accession>A0A368JW48</accession>
<evidence type="ECO:0000313" key="4">
    <source>
        <dbReference type="EMBL" id="RCR71176.1"/>
    </source>
</evidence>
<sequence>MGNTSPEKEEILVTGWGKRTTGIIACLRQAGHPVTVYTNHLFDTTDCGPVSPIGVEIDASDRLVKQIRHLDSPLPVNLVIAGTDENEAQKKALIRQLEAVLSPNALIAINTESIPLSSLQQDARHPERIIGVNWTEPADTTYFLEIITNEKSDTKRVDDFYTTAKLFWQKDPYVIQNDTGIRTRMLCAMIREAFYLVENGYVSVEDVDRACRNDPGYYLPFSGNFRYMDLMGTFIYGVVMQDLFPELSKARHVPRFFTETVEKGGLGMSTEKGLYAYEPGEVEQWDESFREFSLQIQELISKYPFNYAETPQRVSKQTVVV</sequence>
<evidence type="ECO:0000313" key="5">
    <source>
        <dbReference type="Proteomes" id="UP000253383"/>
    </source>
</evidence>
<dbReference type="Gene3D" id="1.10.1040.10">
    <property type="entry name" value="N-(1-d-carboxylethyl)-l-norvaline Dehydrogenase, domain 2"/>
    <property type="match status" value="1"/>
</dbReference>
<dbReference type="InterPro" id="IPR036291">
    <property type="entry name" value="NAD(P)-bd_dom_sf"/>
</dbReference>
<protein>
    <submittedName>
        <fullName evidence="4">3-hydroxyacyl-CoA dehydrogenase</fullName>
    </submittedName>
</protein>
<proteinExistence type="predicted"/>
<dbReference type="Pfam" id="PF00725">
    <property type="entry name" value="3HCDH"/>
    <property type="match status" value="1"/>
</dbReference>
<dbReference type="SUPFAM" id="SSF48179">
    <property type="entry name" value="6-phosphogluconate dehydrogenase C-terminal domain-like"/>
    <property type="match status" value="1"/>
</dbReference>
<evidence type="ECO:0000259" key="2">
    <source>
        <dbReference type="Pfam" id="PF00725"/>
    </source>
</evidence>
<reference evidence="4 5" key="1">
    <citation type="submission" date="2018-07" db="EMBL/GenBank/DDBJ databases">
        <title>Genome analysis of Larkinella rosea.</title>
        <authorList>
            <person name="Zhou Z."/>
            <person name="Wang G."/>
        </authorList>
    </citation>
    <scope>NUCLEOTIDE SEQUENCE [LARGE SCALE GENOMIC DNA]</scope>
    <source>
        <strain evidence="5">zzj9</strain>
    </source>
</reference>
<dbReference type="OrthoDB" id="9771883at2"/>
<keyword evidence="5" id="KW-1185">Reference proteome</keyword>
<dbReference type="Proteomes" id="UP000253383">
    <property type="component" value="Unassembled WGS sequence"/>
</dbReference>
<dbReference type="EMBL" id="QOWE01000002">
    <property type="protein sequence ID" value="RCR71176.1"/>
    <property type="molecule type" value="Genomic_DNA"/>
</dbReference>
<dbReference type="PANTHER" id="PTHR48075">
    <property type="entry name" value="3-HYDROXYACYL-COA DEHYDROGENASE FAMILY PROTEIN"/>
    <property type="match status" value="1"/>
</dbReference>
<dbReference type="PANTHER" id="PTHR48075:SF5">
    <property type="entry name" value="3-HYDROXYBUTYRYL-COA DEHYDROGENASE"/>
    <property type="match status" value="1"/>
</dbReference>
<dbReference type="SUPFAM" id="SSF51735">
    <property type="entry name" value="NAD(P)-binding Rossmann-fold domains"/>
    <property type="match status" value="1"/>
</dbReference>
<dbReference type="GO" id="GO:0070403">
    <property type="term" value="F:NAD+ binding"/>
    <property type="evidence" value="ECO:0007669"/>
    <property type="project" value="InterPro"/>
</dbReference>
<keyword evidence="1" id="KW-0560">Oxidoreductase</keyword>
<dbReference type="InterPro" id="IPR013328">
    <property type="entry name" value="6PGD_dom2"/>
</dbReference>
<organism evidence="4 5">
    <name type="scientific">Larkinella punicea</name>
    <dbReference type="NCBI Taxonomy" id="2315727"/>
    <lineage>
        <taxon>Bacteria</taxon>
        <taxon>Pseudomonadati</taxon>
        <taxon>Bacteroidota</taxon>
        <taxon>Cytophagia</taxon>
        <taxon>Cytophagales</taxon>
        <taxon>Spirosomataceae</taxon>
        <taxon>Larkinella</taxon>
    </lineage>
</organism>
<evidence type="ECO:0000259" key="3">
    <source>
        <dbReference type="Pfam" id="PF02737"/>
    </source>
</evidence>
<dbReference type="GO" id="GO:0006631">
    <property type="term" value="P:fatty acid metabolic process"/>
    <property type="evidence" value="ECO:0007669"/>
    <property type="project" value="InterPro"/>
</dbReference>
<dbReference type="Pfam" id="PF02737">
    <property type="entry name" value="3HCDH_N"/>
    <property type="match status" value="1"/>
</dbReference>
<dbReference type="InterPro" id="IPR008927">
    <property type="entry name" value="6-PGluconate_DH-like_C_sf"/>
</dbReference>
<dbReference type="InterPro" id="IPR006176">
    <property type="entry name" value="3-OHacyl-CoA_DH_NAD-bd"/>
</dbReference>
<dbReference type="Gene3D" id="3.40.50.720">
    <property type="entry name" value="NAD(P)-binding Rossmann-like Domain"/>
    <property type="match status" value="1"/>
</dbReference>
<name>A0A368JW48_9BACT</name>
<feature type="domain" description="3-hydroxyacyl-CoA dehydrogenase C-terminal" evidence="2">
    <location>
        <begin position="183"/>
        <end position="277"/>
    </location>
</feature>
<dbReference type="InterPro" id="IPR006108">
    <property type="entry name" value="3HC_DH_C"/>
</dbReference>